<feature type="region of interest" description="Disordered" evidence="2">
    <location>
        <begin position="631"/>
        <end position="651"/>
    </location>
</feature>
<evidence type="ECO:0000259" key="3">
    <source>
        <dbReference type="PROSITE" id="PS51184"/>
    </source>
</evidence>
<evidence type="ECO:0000313" key="5">
    <source>
        <dbReference type="Proteomes" id="UP000826573"/>
    </source>
</evidence>
<dbReference type="Pfam" id="PF03221">
    <property type="entry name" value="HTH_Tnp_Tc5"/>
    <property type="match status" value="1"/>
</dbReference>
<accession>A0A9P8HSY8</accession>
<sequence>MEAEPRCETIYTTNTVSIIGAKGRLEESPAQMDAPLHSPAPSSCAPPESGAERAAQDVEEECPPQGDNSNTEPVAQPTEAAQEQLPTPIDSLTSKNAAPEAIMAATLTLEEIPLPTLDAVEEPAQAVASQLQDENPKPMECPSPLPVPELLPEDEVDLIRFCSSSERYSSPATRSSRASSPLSEPDTHGIAYSYDGPVGHQVLHIRPTPEQWADFPALLSFARSLHAELDGCFKIVLPEELQEPLPEKTSQSAPANAYRIRQINHRTFWQVSTVPSDGSFSSSEPDGELSGSVEEKFKKLKTLFNKSKDRQMRNVRYRVDVPAWTAKQRLEAGVPERSPIHPLAGDKLDKTKAIIPGIHTPYVYESAQHFGATFQLHAEDFRLSSLNHLYKGRKIWIVVPSTAVDIAEEALNRKGKCSQFMRHRAEFFFPEKLKKMGIPYRIVDQRPGETIVILPDAYHEGFSTGYTLAEAKNYADPDWTADTYQPCERPKRYIAAEGSTTLGNSPNNVTDPIKWRNLGLPPTHQQVREFATRIVKAGGDDEPLGKRWMEGFLRRNPEVRTVRGFLSVARPPGDQRHPRASPLQYRQDWDTRRPRQQRASARARHEESNYKETTWITLLDYNHRVYLSDRPDPSTLGYLQGSDGPAAMVSP</sequence>
<reference evidence="4 5" key="1">
    <citation type="submission" date="2021-08" db="EMBL/GenBank/DDBJ databases">
        <title>The highly contiguous genome resource for Trichoderma semiorbis FJ059, a fungal antagonistic to plant pathogens.</title>
        <authorList>
            <person name="Liu T."/>
        </authorList>
    </citation>
    <scope>NUCLEOTIDE SEQUENCE [LARGE SCALE GENOMIC DNA]</scope>
    <source>
        <strain evidence="4 5">FJ059</strain>
    </source>
</reference>
<feature type="region of interest" description="Disordered" evidence="2">
    <location>
        <begin position="168"/>
        <end position="188"/>
    </location>
</feature>
<dbReference type="InterPro" id="IPR003347">
    <property type="entry name" value="JmjC_dom"/>
</dbReference>
<dbReference type="InterPro" id="IPR006600">
    <property type="entry name" value="HTH_CenpB_DNA-bd_dom"/>
</dbReference>
<feature type="compositionally biased region" description="Low complexity" evidence="2">
    <location>
        <begin position="169"/>
        <end position="183"/>
    </location>
</feature>
<evidence type="ECO:0000313" key="4">
    <source>
        <dbReference type="EMBL" id="KAH0530449.1"/>
    </source>
</evidence>
<feature type="region of interest" description="Disordered" evidence="2">
    <location>
        <begin position="567"/>
        <end position="607"/>
    </location>
</feature>
<feature type="domain" description="JmjC" evidence="3">
    <location>
        <begin position="323"/>
        <end position="491"/>
    </location>
</feature>
<dbReference type="PROSITE" id="PS51184">
    <property type="entry name" value="JMJC"/>
    <property type="match status" value="1"/>
</dbReference>
<dbReference type="Proteomes" id="UP000826573">
    <property type="component" value="Unassembled WGS sequence"/>
</dbReference>
<feature type="region of interest" description="Disordered" evidence="2">
    <location>
        <begin position="20"/>
        <end position="92"/>
    </location>
</feature>
<evidence type="ECO:0000256" key="2">
    <source>
        <dbReference type="SAM" id="MobiDB-lite"/>
    </source>
</evidence>
<keyword evidence="5" id="KW-1185">Reference proteome</keyword>
<dbReference type="AlphaFoldDB" id="A0A9P8HSY8"/>
<gene>
    <name evidence="4" type="ORF">TsFJ059_005066</name>
</gene>
<feature type="compositionally biased region" description="Polar residues" evidence="2">
    <location>
        <begin position="66"/>
        <end position="92"/>
    </location>
</feature>
<dbReference type="GO" id="GO:0000785">
    <property type="term" value="C:chromatin"/>
    <property type="evidence" value="ECO:0007669"/>
    <property type="project" value="TreeGrafter"/>
</dbReference>
<name>A0A9P8HSY8_9HYPO</name>
<protein>
    <recommendedName>
        <fullName evidence="3">JmjC domain-containing protein</fullName>
    </recommendedName>
</protein>
<evidence type="ECO:0000256" key="1">
    <source>
        <dbReference type="ARBA" id="ARBA00023125"/>
    </source>
</evidence>
<feature type="compositionally biased region" description="Low complexity" evidence="2">
    <location>
        <begin position="34"/>
        <end position="49"/>
    </location>
</feature>
<dbReference type="Gene3D" id="2.60.120.650">
    <property type="entry name" value="Cupin"/>
    <property type="match status" value="1"/>
</dbReference>
<dbReference type="SMART" id="SM00558">
    <property type="entry name" value="JmjC"/>
    <property type="match status" value="1"/>
</dbReference>
<comment type="caution">
    <text evidence="4">The sequence shown here is derived from an EMBL/GenBank/DDBJ whole genome shotgun (WGS) entry which is preliminary data.</text>
</comment>
<dbReference type="GO" id="GO:0003677">
    <property type="term" value="F:DNA binding"/>
    <property type="evidence" value="ECO:0007669"/>
    <property type="project" value="UniProtKB-KW"/>
</dbReference>
<organism evidence="4 5">
    <name type="scientific">Trichoderma semiorbis</name>
    <dbReference type="NCBI Taxonomy" id="1491008"/>
    <lineage>
        <taxon>Eukaryota</taxon>
        <taxon>Fungi</taxon>
        <taxon>Dikarya</taxon>
        <taxon>Ascomycota</taxon>
        <taxon>Pezizomycotina</taxon>
        <taxon>Sordariomycetes</taxon>
        <taxon>Hypocreomycetidae</taxon>
        <taxon>Hypocreales</taxon>
        <taxon>Hypocreaceae</taxon>
        <taxon>Trichoderma</taxon>
    </lineage>
</organism>
<dbReference type="SUPFAM" id="SSF51197">
    <property type="entry name" value="Clavaminate synthase-like"/>
    <property type="match status" value="1"/>
</dbReference>
<dbReference type="GO" id="GO:0032454">
    <property type="term" value="F:histone H3K9 demethylase activity"/>
    <property type="evidence" value="ECO:0007669"/>
    <property type="project" value="TreeGrafter"/>
</dbReference>
<dbReference type="GO" id="GO:0010468">
    <property type="term" value="P:regulation of gene expression"/>
    <property type="evidence" value="ECO:0007669"/>
    <property type="project" value="TreeGrafter"/>
</dbReference>
<dbReference type="GO" id="GO:0051864">
    <property type="term" value="F:histone H3K36 demethylase activity"/>
    <property type="evidence" value="ECO:0007669"/>
    <property type="project" value="TreeGrafter"/>
</dbReference>
<keyword evidence="1" id="KW-0238">DNA-binding</keyword>
<dbReference type="PANTHER" id="PTHR10694:SF7">
    <property type="entry name" value="[HISTONE H3]-TRIMETHYL-L-LYSINE(9) DEMETHYLASE"/>
    <property type="match status" value="1"/>
</dbReference>
<dbReference type="PANTHER" id="PTHR10694">
    <property type="entry name" value="LYSINE-SPECIFIC DEMETHYLASE"/>
    <property type="match status" value="1"/>
</dbReference>
<dbReference type="EMBL" id="JAIMJC010000002">
    <property type="protein sequence ID" value="KAH0530449.1"/>
    <property type="molecule type" value="Genomic_DNA"/>
</dbReference>
<dbReference type="GO" id="GO:0005634">
    <property type="term" value="C:nucleus"/>
    <property type="evidence" value="ECO:0007669"/>
    <property type="project" value="TreeGrafter"/>
</dbReference>
<dbReference type="Pfam" id="PF02373">
    <property type="entry name" value="JmjC"/>
    <property type="match status" value="1"/>
</dbReference>
<proteinExistence type="predicted"/>